<comment type="similarity">
    <text evidence="1">Belongs to the ParD antitoxin family.</text>
</comment>
<reference evidence="6" key="1">
    <citation type="journal article" date="2003" name="Nat. Biotechnol.">
        <title>The genome sequence of the entomopathogenic bacterium Photorhabdus luminescens.</title>
        <authorList>
            <person name="Duchaud E."/>
            <person name="Rusniok C."/>
            <person name="Frangeul L."/>
            <person name="Buchrieser C."/>
            <person name="Givaudan A."/>
            <person name="Taourit S."/>
            <person name="Bocs S."/>
            <person name="Boursaux-Eude C."/>
            <person name="Chandler M."/>
            <person name="Charles J.-F."/>
            <person name="Dassa E."/>
            <person name="Derose R."/>
            <person name="Derzelle S."/>
            <person name="Freyssinet G."/>
            <person name="Gaudriault S."/>
            <person name="Medigue C."/>
            <person name="Lanois A."/>
            <person name="Powell K."/>
            <person name="Siguier P."/>
            <person name="Vincent R."/>
            <person name="Wingate V."/>
            <person name="Zouine M."/>
            <person name="Glaser P."/>
            <person name="Boemare N."/>
            <person name="Danchin A."/>
            <person name="Kunst F."/>
        </authorList>
    </citation>
    <scope>NUCLEOTIDE SEQUENCE [LARGE SCALE GENOMIC DNA]</scope>
    <source>
        <strain evidence="6">DSM 15139 / CIP 105565 / TT01</strain>
    </source>
</reference>
<dbReference type="Gene3D" id="6.10.10.120">
    <property type="entry name" value="Antitoxin ParD1-like"/>
    <property type="match status" value="1"/>
</dbReference>
<dbReference type="PANTHER" id="PTHR36582:SF2">
    <property type="entry name" value="ANTITOXIN PARD"/>
    <property type="match status" value="1"/>
</dbReference>
<keyword evidence="6" id="KW-1185">Reference proteome</keyword>
<dbReference type="HOGENOM" id="CLU_144805_6_0_6"/>
<dbReference type="NCBIfam" id="TIGR02606">
    <property type="entry name" value="antidote_CC2985"/>
    <property type="match status" value="1"/>
</dbReference>
<dbReference type="InterPro" id="IPR010985">
    <property type="entry name" value="Ribbon_hlx_hlx"/>
</dbReference>
<dbReference type="STRING" id="243265.plu4283"/>
<dbReference type="SUPFAM" id="SSF47598">
    <property type="entry name" value="Ribbon-helix-helix"/>
    <property type="match status" value="1"/>
</dbReference>
<dbReference type="PANTHER" id="PTHR36582">
    <property type="entry name" value="ANTITOXIN PARD"/>
    <property type="match status" value="1"/>
</dbReference>
<proteinExistence type="inferred from homology"/>
<dbReference type="Proteomes" id="UP000002514">
    <property type="component" value="Chromosome"/>
</dbReference>
<gene>
    <name evidence="5" type="ordered locus">plu4283</name>
</gene>
<evidence type="ECO:0000256" key="1">
    <source>
        <dbReference type="ARBA" id="ARBA00008580"/>
    </source>
</evidence>
<dbReference type="Pfam" id="PF03693">
    <property type="entry name" value="ParD_antitoxin"/>
    <property type="match status" value="1"/>
</dbReference>
<organism evidence="5 6">
    <name type="scientific">Photorhabdus laumondii subsp. laumondii (strain DSM 15139 / CIP 105565 / TT01)</name>
    <name type="common">Photorhabdus luminescens subsp. laumondii</name>
    <dbReference type="NCBI Taxonomy" id="243265"/>
    <lineage>
        <taxon>Bacteria</taxon>
        <taxon>Pseudomonadati</taxon>
        <taxon>Pseudomonadota</taxon>
        <taxon>Gammaproteobacteria</taxon>
        <taxon>Enterobacterales</taxon>
        <taxon>Morganellaceae</taxon>
        <taxon>Photorhabdus</taxon>
    </lineage>
</organism>
<protein>
    <recommendedName>
        <fullName evidence="2">Antitoxin ParD</fullName>
    </recommendedName>
</protein>
<comment type="function">
    <text evidence="4">Antitoxin component of a type II toxin-antitoxin (TA) system. Neutralizes the effect of toxin ParE.</text>
</comment>
<name>Q7MZK2_PHOLL</name>
<dbReference type="eggNOG" id="COG3609">
    <property type="taxonomic scope" value="Bacteria"/>
</dbReference>
<evidence type="ECO:0000256" key="4">
    <source>
        <dbReference type="ARBA" id="ARBA00037106"/>
    </source>
</evidence>
<dbReference type="InterPro" id="IPR022789">
    <property type="entry name" value="ParD"/>
</dbReference>
<evidence type="ECO:0000313" key="5">
    <source>
        <dbReference type="EMBL" id="CAE16655.1"/>
    </source>
</evidence>
<evidence type="ECO:0000313" key="6">
    <source>
        <dbReference type="Proteomes" id="UP000002514"/>
    </source>
</evidence>
<dbReference type="InterPro" id="IPR038296">
    <property type="entry name" value="ParD_sf"/>
</dbReference>
<keyword evidence="3" id="KW-1277">Toxin-antitoxin system</keyword>
<sequence length="89" mass="9904">MTMPTSVALSPYFEAFIRNQIDSGRYNNTSEVIRAGLRALEEREQQVKVESLKSAIMAGIQSGESRDAGDVFDRLTQKYKNMAEGSQGK</sequence>
<accession>Q7MZK2</accession>
<dbReference type="GO" id="GO:0006355">
    <property type="term" value="P:regulation of DNA-templated transcription"/>
    <property type="evidence" value="ECO:0007669"/>
    <property type="project" value="InterPro"/>
</dbReference>
<evidence type="ECO:0000256" key="2">
    <source>
        <dbReference type="ARBA" id="ARBA00017940"/>
    </source>
</evidence>
<dbReference type="AlphaFoldDB" id="Q7MZK2"/>
<evidence type="ECO:0000256" key="3">
    <source>
        <dbReference type="ARBA" id="ARBA00022649"/>
    </source>
</evidence>
<dbReference type="KEGG" id="plu:plu4283"/>
<dbReference type="EMBL" id="BX571873">
    <property type="protein sequence ID" value="CAE16655.1"/>
    <property type="molecule type" value="Genomic_DNA"/>
</dbReference>